<dbReference type="GO" id="GO:0006891">
    <property type="term" value="P:intra-Golgi vesicle-mediated transport"/>
    <property type="evidence" value="ECO:0007669"/>
    <property type="project" value="TreeGrafter"/>
</dbReference>
<evidence type="ECO:0000256" key="7">
    <source>
        <dbReference type="ARBA" id="ARBA00022723"/>
    </source>
</evidence>
<feature type="domain" description="AAA+ ATPase" evidence="16">
    <location>
        <begin position="529"/>
        <end position="650"/>
    </location>
</feature>
<keyword evidence="9 15" id="KW-0378">Hydrolase</keyword>
<dbReference type="EMBL" id="JAWXYG010000005">
    <property type="protein sequence ID" value="KAK4271559.1"/>
    <property type="molecule type" value="Genomic_DNA"/>
</dbReference>
<dbReference type="FunFam" id="2.40.40.20:FF:000012">
    <property type="entry name" value="Vesicle-fusing ATPase protein"/>
    <property type="match status" value="1"/>
</dbReference>
<dbReference type="InterPro" id="IPR003593">
    <property type="entry name" value="AAA+_ATPase"/>
</dbReference>
<comment type="caution">
    <text evidence="17">The sequence shown here is derived from an EMBL/GenBank/DDBJ whole genome shotgun (WGS) entry which is preliminary data.</text>
</comment>
<proteinExistence type="inferred from homology"/>
<dbReference type="PANTHER" id="PTHR23078:SF3">
    <property type="entry name" value="VESICLE-FUSING ATPASE"/>
    <property type="match status" value="1"/>
</dbReference>
<dbReference type="PROSITE" id="PS00674">
    <property type="entry name" value="AAA"/>
    <property type="match status" value="1"/>
</dbReference>
<feature type="domain" description="AAA+ ATPase" evidence="16">
    <location>
        <begin position="249"/>
        <end position="396"/>
    </location>
</feature>
<dbReference type="InterPro" id="IPR027417">
    <property type="entry name" value="P-loop_NTPase"/>
</dbReference>
<keyword evidence="5 15" id="KW-0813">Transport</keyword>
<evidence type="ECO:0000256" key="5">
    <source>
        <dbReference type="ARBA" id="ARBA00022448"/>
    </source>
</evidence>
<dbReference type="SUPFAM" id="SSF52540">
    <property type="entry name" value="P-loop containing nucleoside triphosphate hydrolases"/>
    <property type="match status" value="2"/>
</dbReference>
<dbReference type="GO" id="GO:0035494">
    <property type="term" value="P:SNARE complex disassembly"/>
    <property type="evidence" value="ECO:0007669"/>
    <property type="project" value="InterPro"/>
</dbReference>
<dbReference type="CDD" id="cd19504">
    <property type="entry name" value="RecA-like_NSF-SEC18_r1-like"/>
    <property type="match status" value="1"/>
</dbReference>
<evidence type="ECO:0000256" key="6">
    <source>
        <dbReference type="ARBA" id="ARBA00022490"/>
    </source>
</evidence>
<dbReference type="SUPFAM" id="SSF50692">
    <property type="entry name" value="ADC-like"/>
    <property type="match status" value="1"/>
</dbReference>
<keyword evidence="12 15" id="KW-0931">ER-Golgi transport</keyword>
<dbReference type="Gene3D" id="1.10.8.60">
    <property type="match status" value="1"/>
</dbReference>
<evidence type="ECO:0000256" key="10">
    <source>
        <dbReference type="ARBA" id="ARBA00022840"/>
    </source>
</evidence>
<dbReference type="SUPFAM" id="SSF54585">
    <property type="entry name" value="Cdc48 domain 2-like"/>
    <property type="match status" value="1"/>
</dbReference>
<dbReference type="InterPro" id="IPR029067">
    <property type="entry name" value="CDC48_domain_2-like_sf"/>
</dbReference>
<dbReference type="FunFam" id="3.10.330.10:FF:000007">
    <property type="entry name" value="Vesicle-fusing ATPase"/>
    <property type="match status" value="1"/>
</dbReference>
<comment type="function">
    <text evidence="15">Required for vesicle-mediated transport. Catalyzes the fusion of transport vesicles within the Golgi cisternae. Is also required for transport from the endoplasmic reticulum to the Golgi stack. Seems to function as a fusion protein required for the delivery of cargo proteins to all compartments of the Golgi stack independent of vesicle origin.</text>
</comment>
<dbReference type="GO" id="GO:0005795">
    <property type="term" value="C:Golgi stack"/>
    <property type="evidence" value="ECO:0007669"/>
    <property type="project" value="TreeGrafter"/>
</dbReference>
<organism evidence="17 18">
    <name type="scientific">Acacia crassicarpa</name>
    <name type="common">northern wattle</name>
    <dbReference type="NCBI Taxonomy" id="499986"/>
    <lineage>
        <taxon>Eukaryota</taxon>
        <taxon>Viridiplantae</taxon>
        <taxon>Streptophyta</taxon>
        <taxon>Embryophyta</taxon>
        <taxon>Tracheophyta</taxon>
        <taxon>Spermatophyta</taxon>
        <taxon>Magnoliopsida</taxon>
        <taxon>eudicotyledons</taxon>
        <taxon>Gunneridae</taxon>
        <taxon>Pentapetalae</taxon>
        <taxon>rosids</taxon>
        <taxon>fabids</taxon>
        <taxon>Fabales</taxon>
        <taxon>Fabaceae</taxon>
        <taxon>Caesalpinioideae</taxon>
        <taxon>mimosoid clade</taxon>
        <taxon>Acacieae</taxon>
        <taxon>Acacia</taxon>
    </lineage>
</organism>
<keyword evidence="18" id="KW-1185">Reference proteome</keyword>
<evidence type="ECO:0000313" key="17">
    <source>
        <dbReference type="EMBL" id="KAK4271559.1"/>
    </source>
</evidence>
<dbReference type="EC" id="3.6.4.6" evidence="3 15"/>
<dbReference type="GO" id="GO:0046872">
    <property type="term" value="F:metal ion binding"/>
    <property type="evidence" value="ECO:0007669"/>
    <property type="project" value="UniProtKB-UniRule"/>
</dbReference>
<protein>
    <recommendedName>
        <fullName evidence="4 15">Vesicle-fusing ATPase</fullName>
        <ecNumber evidence="3 15">3.6.4.6</ecNumber>
    </recommendedName>
</protein>
<keyword evidence="11 15" id="KW-0460">Magnesium</keyword>
<dbReference type="Pfam" id="PF17862">
    <property type="entry name" value="AAA_lid_3"/>
    <property type="match status" value="1"/>
</dbReference>
<dbReference type="AlphaFoldDB" id="A0AAE1JP43"/>
<name>A0AAE1JP43_9FABA</name>
<accession>A0AAE1JP43</accession>
<sequence length="740" mass="81541">MASWFGSAQTSMKVTNTPSQDLVYTNLACCSPSDLQKFAVPGFKNIFLALVGDSFVFSLAAHGKVDDGEIALNSIQRRCVKVSAAEWIPVSRFVPPDNFNLAMLTLELDFLKKGGKSEQIDAVQLGKHLKKRFVNQVMTAGQKVLFEYHGNNYSFTVSQAAVEGQEKNSLERGMLLDDTYIVFETSRDSGIKIVNQREAATSNIFKQKEFNLQSLGIGGLSAEFADIFRRAFASRVFPPHVTSKLGIKHVKGMLLYGPPGTGKTLMARQIGKILNGKEPKIVNGPEVLSKFVGETEKNVRDLFADAERDQKTLGDESELHVIIFDEIDAICKSRGSTRDGTGVHDSIVNQLLTKIDGVESLNNVLLIGMTNRKDMLDEALLRPGRLEVQVEISLPDENGRLQILQIHTNKMKDNSFLSPDVNLQELAARTKNYSGAELEGVVKSAVSFALNRQLSLDDLTKPVEEENIKVTMDDFLNALHEVVPAFGASTDDLERCRLGGMVDCVDRHKHIYQRAMLLVEQVKVSKGSPLVTCLLEGPSGSGKTALAATVGIDSDFPYVKIVSAESMIGLHESTKCAHIIKFFEDAYKSPLSVIILDDIERLLEYVAIGPRFSNLISQTLMVLLKRLPPKGKKLLVIGTTSQLIFLDSIGFCDTFSVTYHVPTLNTNDVKKVLKQLNVFDEGDVDDAAEALNDTPIKKLYTLIEMAAQGEHGGSAEAIYSGKEKIKLSHFYDCLQDVVRV</sequence>
<comment type="cofactor">
    <cofactor evidence="15">
        <name>Mg(2+)</name>
        <dbReference type="ChEBI" id="CHEBI:18420"/>
    </cofactor>
    <text evidence="15">Binds 1 Mg(2+) ion per subunit.</text>
</comment>
<dbReference type="GO" id="GO:0016887">
    <property type="term" value="F:ATP hydrolysis activity"/>
    <property type="evidence" value="ECO:0007669"/>
    <property type="project" value="InterPro"/>
</dbReference>
<evidence type="ECO:0000256" key="1">
    <source>
        <dbReference type="ARBA" id="ARBA00004496"/>
    </source>
</evidence>
<evidence type="ECO:0000256" key="2">
    <source>
        <dbReference type="ARBA" id="ARBA00006914"/>
    </source>
</evidence>
<dbReference type="Gene3D" id="2.40.40.20">
    <property type="match status" value="1"/>
</dbReference>
<evidence type="ECO:0000256" key="15">
    <source>
        <dbReference type="RuleBase" id="RU367045"/>
    </source>
</evidence>
<comment type="similarity">
    <text evidence="2 15">Belongs to the AAA ATPase family.</text>
</comment>
<dbReference type="Proteomes" id="UP001293593">
    <property type="component" value="Unassembled WGS sequence"/>
</dbReference>
<dbReference type="FunFam" id="1.10.8.60:FF:000049">
    <property type="entry name" value="Vesicle-fusing ATPase"/>
    <property type="match status" value="1"/>
</dbReference>
<evidence type="ECO:0000256" key="13">
    <source>
        <dbReference type="ARBA" id="ARBA00022927"/>
    </source>
</evidence>
<dbReference type="InterPro" id="IPR039812">
    <property type="entry name" value="Vesicle-fus_ATPase"/>
</dbReference>
<dbReference type="Pfam" id="PF02933">
    <property type="entry name" value="CDC48_2"/>
    <property type="match status" value="1"/>
</dbReference>
<keyword evidence="6 15" id="KW-0963">Cytoplasm</keyword>
<evidence type="ECO:0000256" key="4">
    <source>
        <dbReference type="ARBA" id="ARBA00019912"/>
    </source>
</evidence>
<evidence type="ECO:0000256" key="8">
    <source>
        <dbReference type="ARBA" id="ARBA00022741"/>
    </source>
</evidence>
<evidence type="ECO:0000256" key="12">
    <source>
        <dbReference type="ARBA" id="ARBA00022892"/>
    </source>
</evidence>
<dbReference type="SMART" id="SM00382">
    <property type="entry name" value="AAA"/>
    <property type="match status" value="2"/>
</dbReference>
<dbReference type="GO" id="GO:0005524">
    <property type="term" value="F:ATP binding"/>
    <property type="evidence" value="ECO:0007669"/>
    <property type="project" value="UniProtKB-UniRule"/>
</dbReference>
<reference evidence="17" key="1">
    <citation type="submission" date="2023-10" db="EMBL/GenBank/DDBJ databases">
        <title>Chromosome-level genome of the transformable northern wattle, Acacia crassicarpa.</title>
        <authorList>
            <person name="Massaro I."/>
            <person name="Sinha N.R."/>
            <person name="Poethig S."/>
            <person name="Leichty A.R."/>
        </authorList>
    </citation>
    <scope>NUCLEOTIDE SEQUENCE</scope>
    <source>
        <strain evidence="17">Acra3RX</strain>
        <tissue evidence="17">Leaf</tissue>
    </source>
</reference>
<comment type="catalytic activity">
    <reaction evidence="14 15">
        <text>ATP + H2O = ADP + phosphate + H(+)</text>
        <dbReference type="Rhea" id="RHEA:13065"/>
        <dbReference type="ChEBI" id="CHEBI:15377"/>
        <dbReference type="ChEBI" id="CHEBI:15378"/>
        <dbReference type="ChEBI" id="CHEBI:30616"/>
        <dbReference type="ChEBI" id="CHEBI:43474"/>
        <dbReference type="ChEBI" id="CHEBI:456216"/>
        <dbReference type="EC" id="3.6.4.6"/>
    </reaction>
</comment>
<dbReference type="PANTHER" id="PTHR23078">
    <property type="entry name" value="VESICULAR-FUSION PROTEIN NSF"/>
    <property type="match status" value="1"/>
</dbReference>
<evidence type="ECO:0000256" key="3">
    <source>
        <dbReference type="ARBA" id="ARBA00012674"/>
    </source>
</evidence>
<comment type="subcellular location">
    <subcellularLocation>
        <location evidence="1 15">Cytoplasm</location>
    </subcellularLocation>
</comment>
<evidence type="ECO:0000256" key="9">
    <source>
        <dbReference type="ARBA" id="ARBA00022801"/>
    </source>
</evidence>
<gene>
    <name evidence="17" type="ORF">QN277_020236</name>
</gene>
<dbReference type="Gene3D" id="3.40.50.300">
    <property type="entry name" value="P-loop containing nucleotide triphosphate hydrolases"/>
    <property type="match status" value="2"/>
</dbReference>
<evidence type="ECO:0000256" key="14">
    <source>
        <dbReference type="ARBA" id="ARBA00048883"/>
    </source>
</evidence>
<dbReference type="GO" id="GO:0043001">
    <property type="term" value="P:Golgi to plasma membrane protein transport"/>
    <property type="evidence" value="ECO:0007669"/>
    <property type="project" value="TreeGrafter"/>
</dbReference>
<dbReference type="Pfam" id="PF00004">
    <property type="entry name" value="AAA"/>
    <property type="match status" value="2"/>
</dbReference>
<dbReference type="InterPro" id="IPR004201">
    <property type="entry name" value="Cdc48_dom2"/>
</dbReference>
<keyword evidence="10 15" id="KW-0067">ATP-binding</keyword>
<dbReference type="InterPro" id="IPR041569">
    <property type="entry name" value="AAA_lid_3"/>
</dbReference>
<evidence type="ECO:0000256" key="11">
    <source>
        <dbReference type="ARBA" id="ARBA00022842"/>
    </source>
</evidence>
<keyword evidence="7 15" id="KW-0479">Metal-binding</keyword>
<dbReference type="InterPro" id="IPR003959">
    <property type="entry name" value="ATPase_AAA_core"/>
</dbReference>
<keyword evidence="13 15" id="KW-0653">Protein transport</keyword>
<keyword evidence="8 15" id="KW-0547">Nucleotide-binding</keyword>
<dbReference type="FunFam" id="3.40.50.300:FF:000166">
    <property type="entry name" value="vesicle-fusing ATPase isoform X1"/>
    <property type="match status" value="1"/>
</dbReference>
<dbReference type="FunFam" id="3.40.50.300:FF:000187">
    <property type="entry name" value="Vesicular-fusion ATPase SEC18"/>
    <property type="match status" value="1"/>
</dbReference>
<dbReference type="InterPro" id="IPR003960">
    <property type="entry name" value="ATPase_AAA_CS"/>
</dbReference>
<evidence type="ECO:0000313" key="18">
    <source>
        <dbReference type="Proteomes" id="UP001293593"/>
    </source>
</evidence>
<evidence type="ECO:0000259" key="16">
    <source>
        <dbReference type="SMART" id="SM00382"/>
    </source>
</evidence>
<dbReference type="Gene3D" id="3.10.330.10">
    <property type="match status" value="1"/>
</dbReference>
<dbReference type="InterPro" id="IPR009010">
    <property type="entry name" value="Asp_de-COase-like_dom_sf"/>
</dbReference>